<proteinExistence type="predicted"/>
<name>F2R897_STRVP</name>
<dbReference type="OrthoDB" id="10014782at2"/>
<dbReference type="GeneID" id="51866178"/>
<dbReference type="STRING" id="953739.SVEN_5620"/>
<gene>
    <name evidence="1" type="ordered locus">SVEN_5620</name>
</gene>
<dbReference type="HOGENOM" id="CLU_1844064_0_0_11"/>
<evidence type="ECO:0000313" key="1">
    <source>
        <dbReference type="EMBL" id="CCA58906.1"/>
    </source>
</evidence>
<reference evidence="1 2" key="1">
    <citation type="journal article" date="2011" name="BMC Genomics">
        <title>Genome-wide analysis of the role of GlnR in Streptomyces venezuelae provides new insights into global nitrogen regulation in actinomycetes.</title>
        <authorList>
            <person name="Pullan S.T."/>
            <person name="Bibb M.J."/>
            <person name="Merrick M."/>
        </authorList>
    </citation>
    <scope>NUCLEOTIDE SEQUENCE [LARGE SCALE GENOMIC DNA]</scope>
    <source>
        <strain evidence="2">ATCC 10712 / CBS 650.69 / DSM 40230 / JCM 4526 / NBRC 13096 / PD 04745</strain>
    </source>
</reference>
<dbReference type="PATRIC" id="fig|953739.5.peg.845"/>
<accession>F2R897</accession>
<dbReference type="RefSeq" id="WP_015036801.1">
    <property type="nucleotide sequence ID" value="NC_018750.1"/>
</dbReference>
<keyword evidence="2" id="KW-1185">Reference proteome</keyword>
<evidence type="ECO:0000313" key="2">
    <source>
        <dbReference type="Proteomes" id="UP000006854"/>
    </source>
</evidence>
<dbReference type="EMBL" id="FR845719">
    <property type="protein sequence ID" value="CCA58906.1"/>
    <property type="molecule type" value="Genomic_DNA"/>
</dbReference>
<dbReference type="KEGG" id="sve:SVEN_5620"/>
<dbReference type="AlphaFoldDB" id="F2R897"/>
<protein>
    <submittedName>
        <fullName evidence="1">Uncharacterized protein</fullName>
    </submittedName>
</protein>
<organism evidence="1 2">
    <name type="scientific">Streptomyces venezuelae (strain ATCC 10712 / CBS 650.69 / DSM 40230 / JCM 4526 / NBRC 13096 / PD 04745)</name>
    <dbReference type="NCBI Taxonomy" id="953739"/>
    <lineage>
        <taxon>Bacteria</taxon>
        <taxon>Bacillati</taxon>
        <taxon>Actinomycetota</taxon>
        <taxon>Actinomycetes</taxon>
        <taxon>Kitasatosporales</taxon>
        <taxon>Streptomycetaceae</taxon>
        <taxon>Streptomyces</taxon>
    </lineage>
</organism>
<dbReference type="Proteomes" id="UP000006854">
    <property type="component" value="Chromosome"/>
</dbReference>
<sequence>MTVADQTPAGTELRRRARTQTLRYLAALALPDPAESVRAWTQHLGDERCAAEVHVIVDALTGTATSPLLALRDALRTTGAWCREHGQPVLAERYLRAADLLDVADRQLYQLGIDHLTAFHCEPCPPGHQHREDPAPELP</sequence>